<comment type="caution">
    <text evidence="4">The sequence shown here is derived from an EMBL/GenBank/DDBJ whole genome shotgun (WGS) entry which is preliminary data.</text>
</comment>
<gene>
    <name evidence="4" type="ORF">BJ968_003079</name>
</gene>
<evidence type="ECO:0000256" key="2">
    <source>
        <dbReference type="ARBA" id="ARBA00022840"/>
    </source>
</evidence>
<feature type="domain" description="CobQ/CobB/MinD/ParA nucleotide binding" evidence="3">
    <location>
        <begin position="148"/>
        <end position="366"/>
    </location>
</feature>
<dbReference type="Pfam" id="PF01656">
    <property type="entry name" value="CbiA"/>
    <property type="match status" value="1"/>
</dbReference>
<keyword evidence="2" id="KW-0067">ATP-binding</keyword>
<dbReference type="GO" id="GO:0016887">
    <property type="term" value="F:ATP hydrolysis activity"/>
    <property type="evidence" value="ECO:0007669"/>
    <property type="project" value="TreeGrafter"/>
</dbReference>
<organism evidence="4 5">
    <name type="scientific">Kineococcus aurantiacus</name>
    <dbReference type="NCBI Taxonomy" id="37633"/>
    <lineage>
        <taxon>Bacteria</taxon>
        <taxon>Bacillati</taxon>
        <taxon>Actinomycetota</taxon>
        <taxon>Actinomycetes</taxon>
        <taxon>Kineosporiales</taxon>
        <taxon>Kineosporiaceae</taxon>
        <taxon>Kineococcus</taxon>
    </lineage>
</organism>
<evidence type="ECO:0000313" key="4">
    <source>
        <dbReference type="EMBL" id="NYD23539.1"/>
    </source>
</evidence>
<sequence>MTLPVAVAIPGAGEARLLTGWEPLRRELVVVRRCADVADVLAVAAAGLVRAVVLGADLPGCDTETVGTLRRHRTGLVVLLPPGAAGEQEERRWRALGATRFAVADAAPADLARQVALSVSPDPREPAAVDVAADAEATWTGAPGRVVAVWGPHGSCGRTTIATNLAAEFAAAGERALLVDADTRGASVAQALGVLDEAPSLLAAVRAAAEGRLDVAGLVRRTTTVADGLGLLSGSGDPSRWSEVRPAALRRTLEVAAAGHDWTIVDVPGGCDDLPLESGRDAVLATVLDVADVVLVVGAADPVGLQRLVRTWGTLPEVAPDAVVVPVVNRVRPGAVGNPPVRRITALLRRTAGIEDVVTVPHDDAADAALLAGRTLAEHAGRSVVRRAVRDLAVRLEALVDAPATPPEDELTSGFDPLLARS</sequence>
<dbReference type="PANTHER" id="PTHR43384">
    <property type="entry name" value="SEPTUM SITE-DETERMINING PROTEIN MIND HOMOLOG, CHLOROPLASTIC-RELATED"/>
    <property type="match status" value="1"/>
</dbReference>
<name>A0A7Y9DMV9_9ACTN</name>
<evidence type="ECO:0000313" key="5">
    <source>
        <dbReference type="Proteomes" id="UP000521922"/>
    </source>
</evidence>
<dbReference type="GO" id="GO:0005524">
    <property type="term" value="F:ATP binding"/>
    <property type="evidence" value="ECO:0007669"/>
    <property type="project" value="UniProtKB-KW"/>
</dbReference>
<evidence type="ECO:0000259" key="3">
    <source>
        <dbReference type="Pfam" id="PF01656"/>
    </source>
</evidence>
<dbReference type="SUPFAM" id="SSF52540">
    <property type="entry name" value="P-loop containing nucleoside triphosphate hydrolases"/>
    <property type="match status" value="1"/>
</dbReference>
<dbReference type="InterPro" id="IPR002586">
    <property type="entry name" value="CobQ/CobB/MinD/ParA_Nub-bd_dom"/>
</dbReference>
<keyword evidence="1" id="KW-0547">Nucleotide-binding</keyword>
<reference evidence="4 5" key="1">
    <citation type="submission" date="2020-07" db="EMBL/GenBank/DDBJ databases">
        <title>Sequencing the genomes of 1000 actinobacteria strains.</title>
        <authorList>
            <person name="Klenk H.-P."/>
        </authorList>
    </citation>
    <scope>NUCLEOTIDE SEQUENCE [LARGE SCALE GENOMIC DNA]</scope>
    <source>
        <strain evidence="4 5">DSM 7487</strain>
    </source>
</reference>
<dbReference type="GO" id="GO:0005829">
    <property type="term" value="C:cytosol"/>
    <property type="evidence" value="ECO:0007669"/>
    <property type="project" value="TreeGrafter"/>
</dbReference>
<dbReference type="InterPro" id="IPR027417">
    <property type="entry name" value="P-loop_NTPase"/>
</dbReference>
<dbReference type="RefSeq" id="WP_179753339.1">
    <property type="nucleotide sequence ID" value="NZ_BAAAGN010000029.1"/>
</dbReference>
<evidence type="ECO:0000256" key="1">
    <source>
        <dbReference type="ARBA" id="ARBA00022741"/>
    </source>
</evidence>
<protein>
    <submittedName>
        <fullName evidence="4">Mrp family chromosome partitioning ATPase</fullName>
    </submittedName>
</protein>
<dbReference type="EMBL" id="JACCBB010000001">
    <property type="protein sequence ID" value="NYD23539.1"/>
    <property type="molecule type" value="Genomic_DNA"/>
</dbReference>
<dbReference type="Gene3D" id="3.40.50.300">
    <property type="entry name" value="P-loop containing nucleotide triphosphate hydrolases"/>
    <property type="match status" value="1"/>
</dbReference>
<dbReference type="AlphaFoldDB" id="A0A7Y9DMV9"/>
<dbReference type="GO" id="GO:0009898">
    <property type="term" value="C:cytoplasmic side of plasma membrane"/>
    <property type="evidence" value="ECO:0007669"/>
    <property type="project" value="TreeGrafter"/>
</dbReference>
<proteinExistence type="predicted"/>
<keyword evidence="5" id="KW-1185">Reference proteome</keyword>
<accession>A0A7Y9DMV9</accession>
<dbReference type="PANTHER" id="PTHR43384:SF6">
    <property type="entry name" value="SEPTUM SITE-DETERMINING PROTEIN MIND HOMOLOG, CHLOROPLASTIC"/>
    <property type="match status" value="1"/>
</dbReference>
<dbReference type="InterPro" id="IPR050625">
    <property type="entry name" value="ParA/MinD_ATPase"/>
</dbReference>
<dbReference type="Proteomes" id="UP000521922">
    <property type="component" value="Unassembled WGS sequence"/>
</dbReference>
<dbReference type="GO" id="GO:0051782">
    <property type="term" value="P:negative regulation of cell division"/>
    <property type="evidence" value="ECO:0007669"/>
    <property type="project" value="TreeGrafter"/>
</dbReference>